<dbReference type="EMBL" id="LAZR01000275">
    <property type="protein sequence ID" value="KKN77651.1"/>
    <property type="molecule type" value="Genomic_DNA"/>
</dbReference>
<dbReference type="AlphaFoldDB" id="A0A0F9VW14"/>
<proteinExistence type="predicted"/>
<reference evidence="1" key="1">
    <citation type="journal article" date="2015" name="Nature">
        <title>Complex archaea that bridge the gap between prokaryotes and eukaryotes.</title>
        <authorList>
            <person name="Spang A."/>
            <person name="Saw J.H."/>
            <person name="Jorgensen S.L."/>
            <person name="Zaremba-Niedzwiedzka K."/>
            <person name="Martijn J."/>
            <person name="Lind A.E."/>
            <person name="van Eijk R."/>
            <person name="Schleper C."/>
            <person name="Guy L."/>
            <person name="Ettema T.J."/>
        </authorList>
    </citation>
    <scope>NUCLEOTIDE SEQUENCE</scope>
</reference>
<comment type="caution">
    <text evidence="1">The sequence shown here is derived from an EMBL/GenBank/DDBJ whole genome shotgun (WGS) entry which is preliminary data.</text>
</comment>
<protein>
    <submittedName>
        <fullName evidence="1">Uncharacterized protein</fullName>
    </submittedName>
</protein>
<sequence>MSLLKNLSLYKELLELKEDIEHSLKYDSKEDREIKIPNFHQRAENIKSKYRGVPLPPVPKLSIRARSRVN</sequence>
<name>A0A0F9VW14_9ZZZZ</name>
<gene>
    <name evidence="1" type="ORF">LCGC14_0357760</name>
</gene>
<organism evidence="1">
    <name type="scientific">marine sediment metagenome</name>
    <dbReference type="NCBI Taxonomy" id="412755"/>
    <lineage>
        <taxon>unclassified sequences</taxon>
        <taxon>metagenomes</taxon>
        <taxon>ecological metagenomes</taxon>
    </lineage>
</organism>
<accession>A0A0F9VW14</accession>
<evidence type="ECO:0000313" key="1">
    <source>
        <dbReference type="EMBL" id="KKN77651.1"/>
    </source>
</evidence>